<dbReference type="AlphaFoldDB" id="A0A1H6FG72"/>
<keyword evidence="5" id="KW-0812">Transmembrane</keyword>
<evidence type="ECO:0000259" key="6">
    <source>
        <dbReference type="PROSITE" id="PS50883"/>
    </source>
</evidence>
<dbReference type="GO" id="GO:0071732">
    <property type="term" value="P:cellular response to nitric oxide"/>
    <property type="evidence" value="ECO:0007669"/>
    <property type="project" value="UniProtKB-ARBA"/>
</dbReference>
<dbReference type="PROSITE" id="PS50883">
    <property type="entry name" value="EAL"/>
    <property type="match status" value="1"/>
</dbReference>
<dbReference type="EC" id="3.1.4.52" evidence="2"/>
<dbReference type="Pfam" id="PF00563">
    <property type="entry name" value="EAL"/>
    <property type="match status" value="1"/>
</dbReference>
<protein>
    <recommendedName>
        <fullName evidence="2">cyclic-guanylate-specific phosphodiesterase</fullName>
        <ecNumber evidence="2">3.1.4.52</ecNumber>
    </recommendedName>
</protein>
<reference evidence="9 10" key="1">
    <citation type="submission" date="2016-10" db="EMBL/GenBank/DDBJ databases">
        <authorList>
            <person name="de Groot N.N."/>
        </authorList>
    </citation>
    <scope>NUCLEOTIDE SEQUENCE [LARGE SCALE GENOMIC DNA]</scope>
    <source>
        <strain evidence="9">MBHS1</strain>
    </source>
</reference>
<evidence type="ECO:0000259" key="8">
    <source>
        <dbReference type="PROSITE" id="PS50887"/>
    </source>
</evidence>
<dbReference type="Gene3D" id="3.30.70.270">
    <property type="match status" value="1"/>
</dbReference>
<dbReference type="NCBIfam" id="TIGR00254">
    <property type="entry name" value="GGDEF"/>
    <property type="match status" value="1"/>
</dbReference>
<dbReference type="GO" id="GO:0016020">
    <property type="term" value="C:membrane"/>
    <property type="evidence" value="ECO:0007669"/>
    <property type="project" value="InterPro"/>
</dbReference>
<dbReference type="SMART" id="SM00304">
    <property type="entry name" value="HAMP"/>
    <property type="match status" value="1"/>
</dbReference>
<evidence type="ECO:0000259" key="7">
    <source>
        <dbReference type="PROSITE" id="PS50885"/>
    </source>
</evidence>
<comment type="catalytic activity">
    <reaction evidence="4">
        <text>3',3'-c-di-GMP + H2O = 5'-phosphoguanylyl(3'-&gt;5')guanosine + H(+)</text>
        <dbReference type="Rhea" id="RHEA:24902"/>
        <dbReference type="ChEBI" id="CHEBI:15377"/>
        <dbReference type="ChEBI" id="CHEBI:15378"/>
        <dbReference type="ChEBI" id="CHEBI:58754"/>
        <dbReference type="ChEBI" id="CHEBI:58805"/>
        <dbReference type="EC" id="3.1.4.52"/>
    </reaction>
    <physiologicalReaction direction="left-to-right" evidence="4">
        <dbReference type="Rhea" id="RHEA:24903"/>
    </physiologicalReaction>
</comment>
<evidence type="ECO:0000256" key="1">
    <source>
        <dbReference type="ARBA" id="ARBA00001946"/>
    </source>
</evidence>
<evidence type="ECO:0000256" key="2">
    <source>
        <dbReference type="ARBA" id="ARBA00012282"/>
    </source>
</evidence>
<dbReference type="SMART" id="SM00052">
    <property type="entry name" value="EAL"/>
    <property type="match status" value="1"/>
</dbReference>
<dbReference type="InterPro" id="IPR003660">
    <property type="entry name" value="HAMP_dom"/>
</dbReference>
<evidence type="ECO:0000256" key="4">
    <source>
        <dbReference type="ARBA" id="ARBA00051114"/>
    </source>
</evidence>
<accession>A0A1H6FG72</accession>
<feature type="domain" description="EAL" evidence="6">
    <location>
        <begin position="524"/>
        <end position="781"/>
    </location>
</feature>
<dbReference type="FunFam" id="3.20.20.450:FF:000001">
    <property type="entry name" value="Cyclic di-GMP phosphodiesterase yahA"/>
    <property type="match status" value="1"/>
</dbReference>
<dbReference type="InterPro" id="IPR000160">
    <property type="entry name" value="GGDEF_dom"/>
</dbReference>
<sequence length="807" mass="92188">MDRFRNLSIRHKLTLGSLLISGLILLLSSSIFVIHDLLTLRENLLTRIQISADIIARNGAETLRFDYPEEAGKTLEALAADQRVLLARIYDREGLPYTTYRRKSPQERNNFRTLKTSLMEKMARQDFVFSDADRSLILDFLAHQEAGYLLLESYNAMLGLLERQDTPLSSTLRQQLLQLLQNHDKDLPKTLHAANESQEIGTHYLRFTRPIWSNSEKNQDLLQVGSLYLIVELKTMRERAKWYVIMATLIVIIAIFLSVILSQQLQKFVVIPIGKLAKLTRQVSIDKDYTLRGHYQDQDEIGVLFNGFNEMLEAIQTRDNTLEIHQKQLEQTVIERTAELEKLNQQLTYQAFHDALTNLPNRAQFARQLEQALDYAKHNELCMAILFVDLDRFKQINDTLGHSAGDRVLQEVAQRLLASTRQPEDVVARLGGDEFTVLLRNVKETINAGIVAEKIIRALATPFHFDGQELHVTPSIGISIYPDDGKDVASLMRNADSSMYIAKQQGRNNYQFYTYNHDAEAANHLQLENQLRHALEHKTFEVWYQPRFELSSGQLMGAEALLRWRGPDAVLVPPKAFIPLAEDTGLIIPIGEQVLRKACEDNLQWMQWCDKDAPELSVSVNLSARQFMRQDLLTKIGAITAEVGMAHQRLELELTESLIMPNAQETILTLETLNNMGIQISVDDFGTGYSSLSYLKRFPIDIIKIDRSFIEDIHSQTEDAALVTAIIAMAHQLNIKVVAEGVETPTQLEFLRKHQCDYVQGYLFGRAIPAEAFLSLLKNQETHIEQYQVALQKLIHDWEGIWDGENE</sequence>
<name>A0A1H6FG72_9GAMM</name>
<dbReference type="Gene3D" id="3.20.20.450">
    <property type="entry name" value="EAL domain"/>
    <property type="match status" value="1"/>
</dbReference>
<dbReference type="OrthoDB" id="9813913at2"/>
<dbReference type="PROSITE" id="PS50885">
    <property type="entry name" value="HAMP"/>
    <property type="match status" value="1"/>
</dbReference>
<dbReference type="SMART" id="SM00267">
    <property type="entry name" value="GGDEF"/>
    <property type="match status" value="1"/>
</dbReference>
<dbReference type="SUPFAM" id="SSF141868">
    <property type="entry name" value="EAL domain-like"/>
    <property type="match status" value="1"/>
</dbReference>
<evidence type="ECO:0000256" key="3">
    <source>
        <dbReference type="ARBA" id="ARBA00022636"/>
    </source>
</evidence>
<dbReference type="EMBL" id="FMSV02000555">
    <property type="protein sequence ID" value="SEH08653.1"/>
    <property type="molecule type" value="Genomic_DNA"/>
</dbReference>
<feature type="transmembrane region" description="Helical" evidence="5">
    <location>
        <begin position="15"/>
        <end position="38"/>
    </location>
</feature>
<dbReference type="Pfam" id="PF17152">
    <property type="entry name" value="CHASE8"/>
    <property type="match status" value="1"/>
</dbReference>
<dbReference type="Proteomes" id="UP000236724">
    <property type="component" value="Unassembled WGS sequence"/>
</dbReference>
<evidence type="ECO:0000313" key="9">
    <source>
        <dbReference type="EMBL" id="SEH08653.1"/>
    </source>
</evidence>
<dbReference type="PANTHER" id="PTHR44757:SF2">
    <property type="entry name" value="BIOFILM ARCHITECTURE MAINTENANCE PROTEIN MBAA"/>
    <property type="match status" value="1"/>
</dbReference>
<comment type="cofactor">
    <cofactor evidence="1">
        <name>Mg(2+)</name>
        <dbReference type="ChEBI" id="CHEBI:18420"/>
    </cofactor>
</comment>
<dbReference type="SUPFAM" id="SSF158472">
    <property type="entry name" value="HAMP domain-like"/>
    <property type="match status" value="1"/>
</dbReference>
<dbReference type="InterPro" id="IPR001633">
    <property type="entry name" value="EAL_dom"/>
</dbReference>
<dbReference type="PANTHER" id="PTHR44757">
    <property type="entry name" value="DIGUANYLATE CYCLASE DGCP"/>
    <property type="match status" value="1"/>
</dbReference>
<dbReference type="RefSeq" id="WP_103922173.1">
    <property type="nucleotide sequence ID" value="NZ_FMSV02000555.1"/>
</dbReference>
<dbReference type="CDD" id="cd01949">
    <property type="entry name" value="GGDEF"/>
    <property type="match status" value="1"/>
</dbReference>
<feature type="domain" description="HAMP" evidence="7">
    <location>
        <begin position="267"/>
        <end position="320"/>
    </location>
</feature>
<evidence type="ECO:0000313" key="10">
    <source>
        <dbReference type="Proteomes" id="UP000236724"/>
    </source>
</evidence>
<proteinExistence type="predicted"/>
<dbReference type="CDD" id="cd01948">
    <property type="entry name" value="EAL"/>
    <property type="match status" value="1"/>
</dbReference>
<dbReference type="InterPro" id="IPR043128">
    <property type="entry name" value="Rev_trsase/Diguanyl_cyclase"/>
</dbReference>
<keyword evidence="3" id="KW-0973">c-di-GMP</keyword>
<dbReference type="InterPro" id="IPR052155">
    <property type="entry name" value="Biofilm_reg_signaling"/>
</dbReference>
<dbReference type="GO" id="GO:0071111">
    <property type="term" value="F:cyclic-guanylate-specific phosphodiesterase activity"/>
    <property type="evidence" value="ECO:0007669"/>
    <property type="project" value="UniProtKB-EC"/>
</dbReference>
<keyword evidence="10" id="KW-1185">Reference proteome</keyword>
<keyword evidence="5" id="KW-0472">Membrane</keyword>
<dbReference type="CDD" id="cd06225">
    <property type="entry name" value="HAMP"/>
    <property type="match status" value="1"/>
</dbReference>
<gene>
    <name evidence="9" type="primary">cph2_14</name>
    <name evidence="9" type="ORF">MBHS_04545</name>
</gene>
<dbReference type="FunFam" id="3.30.70.270:FF:000001">
    <property type="entry name" value="Diguanylate cyclase domain protein"/>
    <property type="match status" value="1"/>
</dbReference>
<feature type="transmembrane region" description="Helical" evidence="5">
    <location>
        <begin position="242"/>
        <end position="261"/>
    </location>
</feature>
<keyword evidence="5" id="KW-1133">Transmembrane helix</keyword>
<dbReference type="Gene3D" id="6.10.340.10">
    <property type="match status" value="1"/>
</dbReference>
<evidence type="ECO:0000256" key="5">
    <source>
        <dbReference type="SAM" id="Phobius"/>
    </source>
</evidence>
<dbReference type="InterPro" id="IPR033417">
    <property type="entry name" value="CHASE8"/>
</dbReference>
<dbReference type="SUPFAM" id="SSF55073">
    <property type="entry name" value="Nucleotide cyclase"/>
    <property type="match status" value="1"/>
</dbReference>
<dbReference type="GO" id="GO:0007165">
    <property type="term" value="P:signal transduction"/>
    <property type="evidence" value="ECO:0007669"/>
    <property type="project" value="InterPro"/>
</dbReference>
<dbReference type="Pfam" id="PF00990">
    <property type="entry name" value="GGDEF"/>
    <property type="match status" value="1"/>
</dbReference>
<dbReference type="PROSITE" id="PS50887">
    <property type="entry name" value="GGDEF"/>
    <property type="match status" value="1"/>
</dbReference>
<dbReference type="InterPro" id="IPR035919">
    <property type="entry name" value="EAL_sf"/>
</dbReference>
<dbReference type="InterPro" id="IPR029787">
    <property type="entry name" value="Nucleotide_cyclase"/>
</dbReference>
<organism evidence="9 10">
    <name type="scientific">Candidatus Venteria ishoeyi</name>
    <dbReference type="NCBI Taxonomy" id="1899563"/>
    <lineage>
        <taxon>Bacteria</taxon>
        <taxon>Pseudomonadati</taxon>
        <taxon>Pseudomonadota</taxon>
        <taxon>Gammaproteobacteria</taxon>
        <taxon>Thiotrichales</taxon>
        <taxon>Thiotrichaceae</taxon>
        <taxon>Venteria</taxon>
    </lineage>
</organism>
<feature type="domain" description="GGDEF" evidence="8">
    <location>
        <begin position="381"/>
        <end position="515"/>
    </location>
</feature>